<dbReference type="InterPro" id="IPR036390">
    <property type="entry name" value="WH_DNA-bd_sf"/>
</dbReference>
<dbReference type="InterPro" id="IPR051446">
    <property type="entry name" value="HTH_trans_reg/aminotransferase"/>
</dbReference>
<sequence length="464" mass="52420">MESSKFQHVMEQVKGKIAEGLIKPGDKLPSIREMSRQLGCSANTVIRAYAGLEQEHWIYSVPKSGYYAVVRKSGKEQGSPVEQIDFSSASPDPEVMPYGDFQHCLNRAIEQYRDQLFTYTDPQGFPSLREALSKHLASNQVFAPPERICVVSGSQQALHMLAGMPFPNGKSVILVEQPAYFGMLRSIELLGVTAIGIKRTVEGIDLEELERHFRSNSIKFFYTVPRYHNPLGCSYRREQKQKIAELAEKYDVYIVEDDYLGDLSLNPKDDPIYTEDASGHTVYLKSFSKVTLPGLRLAVAVLPPSLLETFRLFKAASDSSTAALSQGALEMYMGCGMFDRHLEQMRERYRVRMSTLRVACERQLSASSGIRASIPEGGIFARLLLPPELPARELAASLRARHIFVMPTDLCYLRGFPKENAIRLSIIRTHETRIEEGLRRIVEIVQEMLVSSENRVVDWREGFI</sequence>
<dbReference type="Pfam" id="PF00155">
    <property type="entry name" value="Aminotran_1_2"/>
    <property type="match status" value="1"/>
</dbReference>
<evidence type="ECO:0000256" key="1">
    <source>
        <dbReference type="ARBA" id="ARBA00001933"/>
    </source>
</evidence>
<dbReference type="PANTHER" id="PTHR46577">
    <property type="entry name" value="HTH-TYPE TRANSCRIPTIONAL REGULATORY PROTEIN GABR"/>
    <property type="match status" value="1"/>
</dbReference>
<dbReference type="EMBL" id="NMQW01000057">
    <property type="protein sequence ID" value="OXM82788.1"/>
    <property type="molecule type" value="Genomic_DNA"/>
</dbReference>
<comment type="cofactor">
    <cofactor evidence="1">
        <name>pyridoxal 5'-phosphate</name>
        <dbReference type="ChEBI" id="CHEBI:597326"/>
    </cofactor>
</comment>
<feature type="domain" description="HTH gntR-type" evidence="8">
    <location>
        <begin position="3"/>
        <end position="71"/>
    </location>
</feature>
<evidence type="ECO:0000256" key="5">
    <source>
        <dbReference type="ARBA" id="ARBA00023015"/>
    </source>
</evidence>
<dbReference type="Gene3D" id="3.40.640.10">
    <property type="entry name" value="Type I PLP-dependent aspartate aminotransferase-like (Major domain)"/>
    <property type="match status" value="1"/>
</dbReference>
<keyword evidence="6" id="KW-0238">DNA-binding</keyword>
<comment type="caution">
    <text evidence="9">The sequence shown here is derived from an EMBL/GenBank/DDBJ whole genome shotgun (WGS) entry which is preliminary data.</text>
</comment>
<protein>
    <submittedName>
        <fullName evidence="9">GntR family transcriptional regulator</fullName>
    </submittedName>
</protein>
<dbReference type="GO" id="GO:0003700">
    <property type="term" value="F:DNA-binding transcription factor activity"/>
    <property type="evidence" value="ECO:0007669"/>
    <property type="project" value="InterPro"/>
</dbReference>
<dbReference type="PROSITE" id="PS50949">
    <property type="entry name" value="HTH_GNTR"/>
    <property type="match status" value="1"/>
</dbReference>
<dbReference type="Gene3D" id="3.90.1150.10">
    <property type="entry name" value="Aspartate Aminotransferase, domain 1"/>
    <property type="match status" value="1"/>
</dbReference>
<name>A0A229UHB0_9BACL</name>
<reference evidence="9 10" key="1">
    <citation type="submission" date="2017-07" db="EMBL/GenBank/DDBJ databases">
        <title>Genome sequencing and assembly of Paenibacillus rigui.</title>
        <authorList>
            <person name="Mayilraj S."/>
        </authorList>
    </citation>
    <scope>NUCLEOTIDE SEQUENCE [LARGE SCALE GENOMIC DNA]</scope>
    <source>
        <strain evidence="9 10">JCM 16352</strain>
    </source>
</reference>
<keyword evidence="3" id="KW-0032">Aminotransferase</keyword>
<evidence type="ECO:0000256" key="6">
    <source>
        <dbReference type="ARBA" id="ARBA00023125"/>
    </source>
</evidence>
<comment type="similarity">
    <text evidence="2">In the C-terminal section; belongs to the class-I pyridoxal-phosphate-dependent aminotransferase family.</text>
</comment>
<dbReference type="InterPro" id="IPR000524">
    <property type="entry name" value="Tscrpt_reg_HTH_GntR"/>
</dbReference>
<gene>
    <name evidence="9" type="ORF">CF651_29435</name>
</gene>
<dbReference type="InterPro" id="IPR015421">
    <property type="entry name" value="PyrdxlP-dep_Trfase_major"/>
</dbReference>
<keyword evidence="10" id="KW-1185">Reference proteome</keyword>
<dbReference type="PANTHER" id="PTHR46577:SF2">
    <property type="entry name" value="TRANSCRIPTIONAL REGULATORY PROTEIN"/>
    <property type="match status" value="1"/>
</dbReference>
<dbReference type="SUPFAM" id="SSF46785">
    <property type="entry name" value="Winged helix' DNA-binding domain"/>
    <property type="match status" value="1"/>
</dbReference>
<dbReference type="CDD" id="cd07377">
    <property type="entry name" value="WHTH_GntR"/>
    <property type="match status" value="1"/>
</dbReference>
<dbReference type="CDD" id="cd00609">
    <property type="entry name" value="AAT_like"/>
    <property type="match status" value="1"/>
</dbReference>
<evidence type="ECO:0000256" key="4">
    <source>
        <dbReference type="ARBA" id="ARBA00022898"/>
    </source>
</evidence>
<evidence type="ECO:0000313" key="9">
    <source>
        <dbReference type="EMBL" id="OXM82788.1"/>
    </source>
</evidence>
<dbReference type="OrthoDB" id="9802601at2"/>
<keyword evidence="4" id="KW-0663">Pyridoxal phosphate</keyword>
<dbReference type="GO" id="GO:0008483">
    <property type="term" value="F:transaminase activity"/>
    <property type="evidence" value="ECO:0007669"/>
    <property type="project" value="UniProtKB-KW"/>
</dbReference>
<evidence type="ECO:0000256" key="7">
    <source>
        <dbReference type="ARBA" id="ARBA00023163"/>
    </source>
</evidence>
<evidence type="ECO:0000256" key="3">
    <source>
        <dbReference type="ARBA" id="ARBA00022576"/>
    </source>
</evidence>
<dbReference type="Gene3D" id="1.10.10.10">
    <property type="entry name" value="Winged helix-like DNA-binding domain superfamily/Winged helix DNA-binding domain"/>
    <property type="match status" value="1"/>
</dbReference>
<keyword evidence="7" id="KW-0804">Transcription</keyword>
<dbReference type="InterPro" id="IPR036388">
    <property type="entry name" value="WH-like_DNA-bd_sf"/>
</dbReference>
<evidence type="ECO:0000256" key="2">
    <source>
        <dbReference type="ARBA" id="ARBA00005384"/>
    </source>
</evidence>
<dbReference type="SMART" id="SM00345">
    <property type="entry name" value="HTH_GNTR"/>
    <property type="match status" value="1"/>
</dbReference>
<proteinExistence type="inferred from homology"/>
<dbReference type="AlphaFoldDB" id="A0A229UHB0"/>
<evidence type="ECO:0000313" key="10">
    <source>
        <dbReference type="Proteomes" id="UP000215509"/>
    </source>
</evidence>
<dbReference type="InterPro" id="IPR015424">
    <property type="entry name" value="PyrdxlP-dep_Trfase"/>
</dbReference>
<dbReference type="InterPro" id="IPR004839">
    <property type="entry name" value="Aminotransferase_I/II_large"/>
</dbReference>
<dbReference type="GO" id="GO:0003677">
    <property type="term" value="F:DNA binding"/>
    <property type="evidence" value="ECO:0007669"/>
    <property type="project" value="UniProtKB-KW"/>
</dbReference>
<dbReference type="Pfam" id="PF00392">
    <property type="entry name" value="GntR"/>
    <property type="match status" value="1"/>
</dbReference>
<dbReference type="RefSeq" id="WP_094018430.1">
    <property type="nucleotide sequence ID" value="NZ_NMQW01000057.1"/>
</dbReference>
<evidence type="ECO:0000259" key="8">
    <source>
        <dbReference type="PROSITE" id="PS50949"/>
    </source>
</evidence>
<keyword evidence="3" id="KW-0808">Transferase</keyword>
<accession>A0A229UHB0</accession>
<dbReference type="GO" id="GO:0030170">
    <property type="term" value="F:pyridoxal phosphate binding"/>
    <property type="evidence" value="ECO:0007669"/>
    <property type="project" value="InterPro"/>
</dbReference>
<dbReference type="SUPFAM" id="SSF53383">
    <property type="entry name" value="PLP-dependent transferases"/>
    <property type="match status" value="1"/>
</dbReference>
<organism evidence="9 10">
    <name type="scientific">Paenibacillus rigui</name>
    <dbReference type="NCBI Taxonomy" id="554312"/>
    <lineage>
        <taxon>Bacteria</taxon>
        <taxon>Bacillati</taxon>
        <taxon>Bacillota</taxon>
        <taxon>Bacilli</taxon>
        <taxon>Bacillales</taxon>
        <taxon>Paenibacillaceae</taxon>
        <taxon>Paenibacillus</taxon>
    </lineage>
</organism>
<dbReference type="InterPro" id="IPR015422">
    <property type="entry name" value="PyrdxlP-dep_Trfase_small"/>
</dbReference>
<dbReference type="Proteomes" id="UP000215509">
    <property type="component" value="Unassembled WGS sequence"/>
</dbReference>
<keyword evidence="5" id="KW-0805">Transcription regulation</keyword>